<proteinExistence type="predicted"/>
<dbReference type="Gene3D" id="2.40.50.180">
    <property type="entry name" value="CheA-289, Domain 4"/>
    <property type="match status" value="1"/>
</dbReference>
<dbReference type="InterPro" id="IPR036061">
    <property type="entry name" value="CheW-like_dom_sf"/>
</dbReference>
<dbReference type="GO" id="GO:0006935">
    <property type="term" value="P:chemotaxis"/>
    <property type="evidence" value="ECO:0007669"/>
    <property type="project" value="InterPro"/>
</dbReference>
<gene>
    <name evidence="2" type="ORF">OD750_002325</name>
</gene>
<dbReference type="GO" id="GO:0007165">
    <property type="term" value="P:signal transduction"/>
    <property type="evidence" value="ECO:0007669"/>
    <property type="project" value="InterPro"/>
</dbReference>
<keyword evidence="3" id="KW-1185">Reference proteome</keyword>
<accession>A0A9X3YIC6</accession>
<dbReference type="PANTHER" id="PTHR22617">
    <property type="entry name" value="CHEMOTAXIS SENSOR HISTIDINE KINASE-RELATED"/>
    <property type="match status" value="1"/>
</dbReference>
<feature type="domain" description="CheW-like" evidence="1">
    <location>
        <begin position="39"/>
        <end position="179"/>
    </location>
</feature>
<evidence type="ECO:0000259" key="1">
    <source>
        <dbReference type="PROSITE" id="PS50851"/>
    </source>
</evidence>
<dbReference type="InterPro" id="IPR039315">
    <property type="entry name" value="CheW"/>
</dbReference>
<dbReference type="Pfam" id="PF01584">
    <property type="entry name" value="CheW"/>
    <property type="match status" value="1"/>
</dbReference>
<protein>
    <submittedName>
        <fullName evidence="2">Chemotaxis protein CheW</fullName>
    </submittedName>
</protein>
<comment type="caution">
    <text evidence="2">The sequence shown here is derived from an EMBL/GenBank/DDBJ whole genome shotgun (WGS) entry which is preliminary data.</text>
</comment>
<dbReference type="SUPFAM" id="SSF50341">
    <property type="entry name" value="CheW-like"/>
    <property type="match status" value="1"/>
</dbReference>
<sequence length="184" mass="20465">MSATTDTLQLTPFEVLADYERRSLAHIAGMPEEVEASGLWRGIGFRVGTRYLVSSIAEVNEILTFPQLTVVPGTRPWLLGVANVRGNLVPVVDLRNFVEGDRSQITDSTRVLIIRQHGGSVGLMVDEVLGQRNFSDEQRADAEDESDQRYGRFVPERYQLGEVLWGLFSMAALVRTPEFLQAAA</sequence>
<dbReference type="GO" id="GO:0005829">
    <property type="term" value="C:cytosol"/>
    <property type="evidence" value="ECO:0007669"/>
    <property type="project" value="TreeGrafter"/>
</dbReference>
<dbReference type="Proteomes" id="UP001139971">
    <property type="component" value="Unassembled WGS sequence"/>
</dbReference>
<evidence type="ECO:0000313" key="3">
    <source>
        <dbReference type="Proteomes" id="UP001139971"/>
    </source>
</evidence>
<dbReference type="EMBL" id="JAOVZO020000001">
    <property type="protein sequence ID" value="MDC8011378.1"/>
    <property type="molecule type" value="Genomic_DNA"/>
</dbReference>
<dbReference type="InterPro" id="IPR002545">
    <property type="entry name" value="CheW-lke_dom"/>
</dbReference>
<reference evidence="2" key="1">
    <citation type="submission" date="2023-02" db="EMBL/GenBank/DDBJ databases">
        <title>Tahibacter soli sp. nov. isolated from soil.</title>
        <authorList>
            <person name="Baek J.H."/>
            <person name="Lee J.K."/>
            <person name="Choi D.G."/>
            <person name="Jeon C.O."/>
        </authorList>
    </citation>
    <scope>NUCLEOTIDE SEQUENCE</scope>
    <source>
        <strain evidence="2">BL</strain>
    </source>
</reference>
<dbReference type="SMART" id="SM00260">
    <property type="entry name" value="CheW"/>
    <property type="match status" value="1"/>
</dbReference>
<organism evidence="2 3">
    <name type="scientific">Tahibacter soli</name>
    <dbReference type="NCBI Taxonomy" id="2983605"/>
    <lineage>
        <taxon>Bacteria</taxon>
        <taxon>Pseudomonadati</taxon>
        <taxon>Pseudomonadota</taxon>
        <taxon>Gammaproteobacteria</taxon>
        <taxon>Lysobacterales</taxon>
        <taxon>Rhodanobacteraceae</taxon>
        <taxon>Tahibacter</taxon>
    </lineage>
</organism>
<dbReference type="AlphaFoldDB" id="A0A9X3YIC6"/>
<evidence type="ECO:0000313" key="2">
    <source>
        <dbReference type="EMBL" id="MDC8011378.1"/>
    </source>
</evidence>
<dbReference type="Gene3D" id="2.30.30.40">
    <property type="entry name" value="SH3 Domains"/>
    <property type="match status" value="1"/>
</dbReference>
<dbReference type="PANTHER" id="PTHR22617:SF43">
    <property type="entry name" value="PROTEIN PILI"/>
    <property type="match status" value="1"/>
</dbReference>
<dbReference type="RefSeq" id="WP_263543604.1">
    <property type="nucleotide sequence ID" value="NZ_JAOVZO020000001.1"/>
</dbReference>
<dbReference type="PROSITE" id="PS50851">
    <property type="entry name" value="CHEW"/>
    <property type="match status" value="1"/>
</dbReference>
<name>A0A9X3YIC6_9GAMM</name>